<name>A0A5C1A8K8_9BACT</name>
<dbReference type="PANTHER" id="PTHR35889">
    <property type="entry name" value="CYCLOINULO-OLIGOSACCHARIDE FRUCTANOTRANSFERASE-RELATED"/>
    <property type="match status" value="1"/>
</dbReference>
<evidence type="ECO:0000313" key="5">
    <source>
        <dbReference type="Proteomes" id="UP000324974"/>
    </source>
</evidence>
<reference evidence="5" key="1">
    <citation type="submission" date="2019-08" db="EMBL/GenBank/DDBJ databases">
        <title>Limnoglobus roseus gen. nov., sp. nov., a novel freshwater planctomycete with a giant genome from the family Gemmataceae.</title>
        <authorList>
            <person name="Kulichevskaya I.S."/>
            <person name="Naumoff D.G."/>
            <person name="Miroshnikov K."/>
            <person name="Ivanova A."/>
            <person name="Philippov D.A."/>
            <person name="Hakobyan A."/>
            <person name="Rijpstra I.C."/>
            <person name="Sinninghe Damste J.S."/>
            <person name="Liesack W."/>
            <person name="Dedysh S.N."/>
        </authorList>
    </citation>
    <scope>NUCLEOTIDE SEQUENCE [LARGE SCALE GENOMIC DNA]</scope>
    <source>
        <strain evidence="5">PX52</strain>
    </source>
</reference>
<dbReference type="InterPro" id="IPR022655">
    <property type="entry name" value="DUF1553"/>
</dbReference>
<evidence type="ECO:0000256" key="1">
    <source>
        <dbReference type="SAM" id="SignalP"/>
    </source>
</evidence>
<evidence type="ECO:0000313" key="4">
    <source>
        <dbReference type="EMBL" id="QEL15669.1"/>
    </source>
</evidence>
<keyword evidence="1" id="KW-0732">Signal</keyword>
<organism evidence="4 5">
    <name type="scientific">Limnoglobus roseus</name>
    <dbReference type="NCBI Taxonomy" id="2598579"/>
    <lineage>
        <taxon>Bacteria</taxon>
        <taxon>Pseudomonadati</taxon>
        <taxon>Planctomycetota</taxon>
        <taxon>Planctomycetia</taxon>
        <taxon>Gemmatales</taxon>
        <taxon>Gemmataceae</taxon>
        <taxon>Limnoglobus</taxon>
    </lineage>
</organism>
<dbReference type="KEGG" id="lrs:PX52LOC_02604"/>
<evidence type="ECO:0000259" key="3">
    <source>
        <dbReference type="Pfam" id="PF07587"/>
    </source>
</evidence>
<protein>
    <recommendedName>
        <fullName evidence="6">S-layer protein</fullName>
    </recommendedName>
</protein>
<dbReference type="InterPro" id="IPR008964">
    <property type="entry name" value="Invasin/intimin_cell_adhesion"/>
</dbReference>
<dbReference type="Proteomes" id="UP000324974">
    <property type="component" value="Chromosome"/>
</dbReference>
<sequence>MPRLLSLLLLLAAGSTAHAELKVYPPVVTLTGQDDAAQLLVVEEQAGRVVADHTATATFTLADPKLAKADAAQLTPLADGETTITATVNGQTATAKVVVKGTTQPTAWSFRNHVEPVMTRTGCNSGACHGALAGKGGLKLSLRGYDPEADHFVLTRQALARRIDQTSPENSLLLKKGAKQMSHGGGERLPADGVHYDIVLKWIRAGSPGPSDTDVSLDSIEVFPKAALLKPQAAARLVVVAKYADGSARDVTRWCKFSSSDDLMAGVDEDGKVKVNGHGEASVTANFGTRLTTMTVTSPFATATDDTTFAKSPRSNFIDDHVLAKLKLLRLPPSEQCSDAEFVRRAFLDTCGILPKPEEAAAFLKDTRADRAKLIDALLERPEFVDYWAFKWSDLLLVSSRRLPQPAMWAFYRQVRQSVADNQPWDQFARSILSASGSTLTNGGANYFVIHKDVTDLVESTAVTFLGTSINCCRCHNHPLEKWTQDQYWAMANLFGRVGLKNGDRPGEVSVQSLPTGDALHLRRGTAMPPTPLDGKPLALDSPADRREHLADWLTSPANPYFAKALVNRVWKNFLGRGLVEAEDDLRESNPPSNRELFDAVTKDFVDHKFDVKHLMRTILNSAAYQRSSKPLPANATDDRFYSRYLVRRLNAEVLLDAYSDVTGVPTAFTKLSLGPTGGEKNDASFPAGTRAMQLPDSLLISRFLDAFGRADRLQVCSCERTTDSSVRQALHLNNGQTLNDKLRDSKSRVAVWLKEKATDADVVTRLYQFSLTREPTDAEKTKLVAVLKDAKTDADRRDAVEDLFWAVLTSQEFLFNR</sequence>
<dbReference type="RefSeq" id="WP_149110464.1">
    <property type="nucleotide sequence ID" value="NZ_CP042425.1"/>
</dbReference>
<dbReference type="AlphaFoldDB" id="A0A5C1A8K8"/>
<accession>A0A5C1A8K8</accession>
<keyword evidence="5" id="KW-1185">Reference proteome</keyword>
<dbReference type="OrthoDB" id="289126at2"/>
<evidence type="ECO:0000259" key="2">
    <source>
        <dbReference type="Pfam" id="PF07583"/>
    </source>
</evidence>
<feature type="chain" id="PRO_5023048442" description="S-layer protein" evidence="1">
    <location>
        <begin position="20"/>
        <end position="818"/>
    </location>
</feature>
<gene>
    <name evidence="4" type="ORF">PX52LOC_02604</name>
</gene>
<feature type="domain" description="DUF1553" evidence="3">
    <location>
        <begin position="546"/>
        <end position="787"/>
    </location>
</feature>
<dbReference type="PANTHER" id="PTHR35889:SF3">
    <property type="entry name" value="F-BOX DOMAIN-CONTAINING PROTEIN"/>
    <property type="match status" value="1"/>
</dbReference>
<dbReference type="Pfam" id="PF07587">
    <property type="entry name" value="PSD1"/>
    <property type="match status" value="1"/>
</dbReference>
<feature type="domain" description="DUF1549" evidence="2">
    <location>
        <begin position="318"/>
        <end position="497"/>
    </location>
</feature>
<dbReference type="EMBL" id="CP042425">
    <property type="protein sequence ID" value="QEL15669.1"/>
    <property type="molecule type" value="Genomic_DNA"/>
</dbReference>
<dbReference type="Gene3D" id="2.60.40.1080">
    <property type="match status" value="2"/>
</dbReference>
<dbReference type="InterPro" id="IPR011444">
    <property type="entry name" value="DUF1549"/>
</dbReference>
<dbReference type="SUPFAM" id="SSF49373">
    <property type="entry name" value="Invasin/intimin cell-adhesion fragments"/>
    <property type="match status" value="1"/>
</dbReference>
<evidence type="ECO:0008006" key="6">
    <source>
        <dbReference type="Google" id="ProtNLM"/>
    </source>
</evidence>
<proteinExistence type="predicted"/>
<dbReference type="Pfam" id="PF07583">
    <property type="entry name" value="PSCyt2"/>
    <property type="match status" value="1"/>
</dbReference>
<feature type="signal peptide" evidence="1">
    <location>
        <begin position="1"/>
        <end position="19"/>
    </location>
</feature>